<dbReference type="InterPro" id="IPR043135">
    <property type="entry name" value="Fur_C"/>
</dbReference>
<evidence type="ECO:0008006" key="8">
    <source>
        <dbReference type="Google" id="ProtNLM"/>
    </source>
</evidence>
<accession>A0A0F9GID0</accession>
<evidence type="ECO:0000256" key="3">
    <source>
        <dbReference type="ARBA" id="ARBA00022833"/>
    </source>
</evidence>
<comment type="similarity">
    <text evidence="1">Belongs to the Fur family.</text>
</comment>
<name>A0A0F9GID0_9ZZZZ</name>
<evidence type="ECO:0000313" key="7">
    <source>
        <dbReference type="EMBL" id="KKL90256.1"/>
    </source>
</evidence>
<protein>
    <recommendedName>
        <fullName evidence="8">Ferric uptake regulation protein</fullName>
    </recommendedName>
</protein>
<evidence type="ECO:0000256" key="5">
    <source>
        <dbReference type="ARBA" id="ARBA00023125"/>
    </source>
</evidence>
<dbReference type="CDD" id="cd07153">
    <property type="entry name" value="Fur_like"/>
    <property type="match status" value="1"/>
</dbReference>
<dbReference type="Gene3D" id="3.30.1490.190">
    <property type="match status" value="1"/>
</dbReference>
<keyword evidence="5" id="KW-0238">DNA-binding</keyword>
<dbReference type="GO" id="GO:0045892">
    <property type="term" value="P:negative regulation of DNA-templated transcription"/>
    <property type="evidence" value="ECO:0007669"/>
    <property type="project" value="TreeGrafter"/>
</dbReference>
<dbReference type="AlphaFoldDB" id="A0A0F9GID0"/>
<dbReference type="GO" id="GO:0003700">
    <property type="term" value="F:DNA-binding transcription factor activity"/>
    <property type="evidence" value="ECO:0007669"/>
    <property type="project" value="InterPro"/>
</dbReference>
<keyword evidence="6" id="KW-0804">Transcription</keyword>
<dbReference type="InterPro" id="IPR002481">
    <property type="entry name" value="FUR"/>
</dbReference>
<dbReference type="PANTHER" id="PTHR33202:SF8">
    <property type="entry name" value="PEROXIDE-RESPONSIVE REPRESSOR PERR"/>
    <property type="match status" value="1"/>
</dbReference>
<dbReference type="PANTHER" id="PTHR33202">
    <property type="entry name" value="ZINC UPTAKE REGULATION PROTEIN"/>
    <property type="match status" value="1"/>
</dbReference>
<dbReference type="Gene3D" id="1.10.10.10">
    <property type="entry name" value="Winged helix-like DNA-binding domain superfamily/Winged helix DNA-binding domain"/>
    <property type="match status" value="1"/>
</dbReference>
<dbReference type="InterPro" id="IPR036390">
    <property type="entry name" value="WH_DNA-bd_sf"/>
</dbReference>
<gene>
    <name evidence="7" type="ORF">LCGC14_1906510</name>
</gene>
<evidence type="ECO:0000256" key="2">
    <source>
        <dbReference type="ARBA" id="ARBA00022491"/>
    </source>
</evidence>
<proteinExistence type="inferred from homology"/>
<dbReference type="Pfam" id="PF01475">
    <property type="entry name" value="FUR"/>
    <property type="match status" value="1"/>
</dbReference>
<evidence type="ECO:0000256" key="6">
    <source>
        <dbReference type="ARBA" id="ARBA00023163"/>
    </source>
</evidence>
<keyword evidence="4" id="KW-0805">Transcription regulation</keyword>
<dbReference type="SUPFAM" id="SSF46785">
    <property type="entry name" value="Winged helix' DNA-binding domain"/>
    <property type="match status" value="1"/>
</dbReference>
<dbReference type="GO" id="GO:0000976">
    <property type="term" value="F:transcription cis-regulatory region binding"/>
    <property type="evidence" value="ECO:0007669"/>
    <property type="project" value="TreeGrafter"/>
</dbReference>
<dbReference type="GO" id="GO:1900376">
    <property type="term" value="P:regulation of secondary metabolite biosynthetic process"/>
    <property type="evidence" value="ECO:0007669"/>
    <property type="project" value="TreeGrafter"/>
</dbReference>
<evidence type="ECO:0000256" key="1">
    <source>
        <dbReference type="ARBA" id="ARBA00007957"/>
    </source>
</evidence>
<keyword evidence="3" id="KW-0862">Zinc</keyword>
<dbReference type="InterPro" id="IPR036388">
    <property type="entry name" value="WH-like_DNA-bd_sf"/>
</dbReference>
<comment type="caution">
    <text evidence="7">The sequence shown here is derived from an EMBL/GenBank/DDBJ whole genome shotgun (WGS) entry which is preliminary data.</text>
</comment>
<sequence length="128" mass="14439">MMKMTPQRMAIMGFLEGNRSHPSAEDVFASVSRRFPFMSLATVYNTLERLSKDGKLLELSIDPGRKRYDPDTRPHHHIICTSCGKVADIHHEFDLEVPEGNNSGFSIRSNHVEFYGLCPECKIEEGGA</sequence>
<reference evidence="7" key="1">
    <citation type="journal article" date="2015" name="Nature">
        <title>Complex archaea that bridge the gap between prokaryotes and eukaryotes.</title>
        <authorList>
            <person name="Spang A."/>
            <person name="Saw J.H."/>
            <person name="Jorgensen S.L."/>
            <person name="Zaremba-Niedzwiedzka K."/>
            <person name="Martijn J."/>
            <person name="Lind A.E."/>
            <person name="van Eijk R."/>
            <person name="Schleper C."/>
            <person name="Guy L."/>
            <person name="Ettema T.J."/>
        </authorList>
    </citation>
    <scope>NUCLEOTIDE SEQUENCE</scope>
</reference>
<dbReference type="GO" id="GO:0008270">
    <property type="term" value="F:zinc ion binding"/>
    <property type="evidence" value="ECO:0007669"/>
    <property type="project" value="TreeGrafter"/>
</dbReference>
<keyword evidence="2" id="KW-0678">Repressor</keyword>
<organism evidence="7">
    <name type="scientific">marine sediment metagenome</name>
    <dbReference type="NCBI Taxonomy" id="412755"/>
    <lineage>
        <taxon>unclassified sequences</taxon>
        <taxon>metagenomes</taxon>
        <taxon>ecological metagenomes</taxon>
    </lineage>
</organism>
<evidence type="ECO:0000256" key="4">
    <source>
        <dbReference type="ARBA" id="ARBA00023015"/>
    </source>
</evidence>
<dbReference type="EMBL" id="LAZR01020057">
    <property type="protein sequence ID" value="KKL90256.1"/>
    <property type="molecule type" value="Genomic_DNA"/>
</dbReference>